<dbReference type="AlphaFoldDB" id="A0A9X4RCN7"/>
<dbReference type="PANTHER" id="PTHR30619:SF7">
    <property type="entry name" value="BETA-LACTAMASE DOMAIN PROTEIN"/>
    <property type="match status" value="1"/>
</dbReference>
<evidence type="ECO:0000256" key="6">
    <source>
        <dbReference type="SAM" id="Phobius"/>
    </source>
</evidence>
<feature type="transmembrane region" description="Helical" evidence="6">
    <location>
        <begin position="471"/>
        <end position="492"/>
    </location>
</feature>
<feature type="transmembrane region" description="Helical" evidence="6">
    <location>
        <begin position="252"/>
        <end position="274"/>
    </location>
</feature>
<evidence type="ECO:0000256" key="1">
    <source>
        <dbReference type="ARBA" id="ARBA00004651"/>
    </source>
</evidence>
<dbReference type="Proteomes" id="UP001152755">
    <property type="component" value="Unassembled WGS sequence"/>
</dbReference>
<gene>
    <name evidence="9" type="ORF">NVS88_01700</name>
</gene>
<feature type="transmembrane region" description="Helical" evidence="6">
    <location>
        <begin position="65"/>
        <end position="85"/>
    </location>
</feature>
<evidence type="ECO:0000256" key="3">
    <source>
        <dbReference type="ARBA" id="ARBA00022692"/>
    </source>
</evidence>
<feature type="transmembrane region" description="Helical" evidence="6">
    <location>
        <begin position="499"/>
        <end position="517"/>
    </location>
</feature>
<comment type="subcellular location">
    <subcellularLocation>
        <location evidence="1">Cell membrane</location>
        <topology evidence="1">Multi-pass membrane protein</topology>
    </subcellularLocation>
</comment>
<dbReference type="PANTHER" id="PTHR30619">
    <property type="entry name" value="DNA INTERNALIZATION/COMPETENCE PROTEIN COMEC/REC2"/>
    <property type="match status" value="1"/>
</dbReference>
<name>A0A9X4RCN7_9ACTN</name>
<evidence type="ECO:0000313" key="9">
    <source>
        <dbReference type="EMBL" id="MDG3013267.1"/>
    </source>
</evidence>
<dbReference type="Pfam" id="PF03772">
    <property type="entry name" value="Competence"/>
    <property type="match status" value="1"/>
</dbReference>
<dbReference type="NCBIfam" id="TIGR00360">
    <property type="entry name" value="ComEC_N-term"/>
    <property type="match status" value="1"/>
</dbReference>
<proteinExistence type="predicted"/>
<evidence type="ECO:0000259" key="8">
    <source>
        <dbReference type="Pfam" id="PF13567"/>
    </source>
</evidence>
<dbReference type="Pfam" id="PF13567">
    <property type="entry name" value="DUF4131"/>
    <property type="match status" value="1"/>
</dbReference>
<dbReference type="RefSeq" id="WP_332519023.1">
    <property type="nucleotide sequence ID" value="NZ_JANRHA010000001.1"/>
</dbReference>
<sequence length="520" mass="52805">MSPTGAAAEATPPDLRLLVAAVLCWAVTLAGIVFGWGTALVVAAVSVLAAAVFAVRARSVDRVRWWSGAAGIALVGCGYAVAIALRAHAVTATQSAIAGHVGGAHLTATLTDDPRPLPADTGAPGRVLVRARLDTVRFGNRTTRVHGAIVVFAPADGWRGLLPGQHVRFSGGVRPPSRADLTVATVQTADPPTRIGRPSWIQRAAGSIRSAFAARCHRVLAPNEAGLLPGLVLGDVSALPDRVRDQFTTAGLTHLTAVSGSNFAIVCGAVLLLVRPLGPRPAAVLTGVALVGFVILVRPSPSVLRAASMGAIALFALLLGRRKQALPALAATVLALLAWTPALAVDIGFALSVAATAALVLLAPTWTDWLTARGCPTGLAEALSIAAAAQVATAPLIAGISGRFSVVSLAANLAAAPAVAPASLLGAAGAVLAMVWPMGAELLIRLAGPAVWWLLRVADAAVRMPSASVPVVGGVAGGLLLTVGTVVAFGVVRSTRMRVALVVALAGFALVWIPSRWSPW</sequence>
<feature type="domain" description="DUF4131" evidence="8">
    <location>
        <begin position="35"/>
        <end position="179"/>
    </location>
</feature>
<evidence type="ECO:0000256" key="5">
    <source>
        <dbReference type="ARBA" id="ARBA00023136"/>
    </source>
</evidence>
<feature type="transmembrane region" description="Helical" evidence="6">
    <location>
        <begin position="382"/>
        <end position="401"/>
    </location>
</feature>
<keyword evidence="10" id="KW-1185">Reference proteome</keyword>
<keyword evidence="2" id="KW-1003">Cell membrane</keyword>
<reference evidence="9" key="1">
    <citation type="submission" date="2022-08" db="EMBL/GenBank/DDBJ databases">
        <title>Genome analysis of Corynebacteriales strain.</title>
        <authorList>
            <person name="Lee S.D."/>
        </authorList>
    </citation>
    <scope>NUCLEOTIDE SEQUENCE</scope>
    <source>
        <strain evidence="9">D3-21</strain>
    </source>
</reference>
<feature type="transmembrane region" description="Helical" evidence="6">
    <location>
        <begin position="332"/>
        <end position="362"/>
    </location>
</feature>
<keyword evidence="4 6" id="KW-1133">Transmembrane helix</keyword>
<feature type="domain" description="ComEC/Rec2-related protein" evidence="7">
    <location>
        <begin position="231"/>
        <end position="492"/>
    </location>
</feature>
<dbReference type="GO" id="GO:0005886">
    <property type="term" value="C:plasma membrane"/>
    <property type="evidence" value="ECO:0007669"/>
    <property type="project" value="UniProtKB-SubCell"/>
</dbReference>
<feature type="transmembrane region" description="Helical" evidence="6">
    <location>
        <begin position="303"/>
        <end position="320"/>
    </location>
</feature>
<feature type="transmembrane region" description="Helical" evidence="6">
    <location>
        <begin position="281"/>
        <end position="297"/>
    </location>
</feature>
<comment type="caution">
    <text evidence="9">The sequence shown here is derived from an EMBL/GenBank/DDBJ whole genome shotgun (WGS) entry which is preliminary data.</text>
</comment>
<protein>
    <submittedName>
        <fullName evidence="9">ComEC family competence protein</fullName>
    </submittedName>
</protein>
<evidence type="ECO:0000313" key="10">
    <source>
        <dbReference type="Proteomes" id="UP001152755"/>
    </source>
</evidence>
<keyword evidence="5 6" id="KW-0472">Membrane</keyword>
<dbReference type="InterPro" id="IPR025405">
    <property type="entry name" value="DUF4131"/>
</dbReference>
<evidence type="ECO:0000259" key="7">
    <source>
        <dbReference type="Pfam" id="PF03772"/>
    </source>
</evidence>
<evidence type="ECO:0000256" key="4">
    <source>
        <dbReference type="ARBA" id="ARBA00022989"/>
    </source>
</evidence>
<feature type="transmembrane region" description="Helical" evidence="6">
    <location>
        <begin position="20"/>
        <end position="53"/>
    </location>
</feature>
<dbReference type="EMBL" id="JANRHA010000001">
    <property type="protein sequence ID" value="MDG3013267.1"/>
    <property type="molecule type" value="Genomic_DNA"/>
</dbReference>
<keyword evidence="3 6" id="KW-0812">Transmembrane</keyword>
<dbReference type="InterPro" id="IPR052159">
    <property type="entry name" value="Competence_DNA_uptake"/>
</dbReference>
<organism evidence="9 10">
    <name type="scientific">Speluncibacter jeojiensis</name>
    <dbReference type="NCBI Taxonomy" id="2710754"/>
    <lineage>
        <taxon>Bacteria</taxon>
        <taxon>Bacillati</taxon>
        <taxon>Actinomycetota</taxon>
        <taxon>Actinomycetes</taxon>
        <taxon>Mycobacteriales</taxon>
        <taxon>Speluncibacteraceae</taxon>
        <taxon>Speluncibacter</taxon>
    </lineage>
</organism>
<accession>A0A9X4RCN7</accession>
<evidence type="ECO:0000256" key="2">
    <source>
        <dbReference type="ARBA" id="ARBA00022475"/>
    </source>
</evidence>
<dbReference type="InterPro" id="IPR004477">
    <property type="entry name" value="ComEC_N"/>
</dbReference>
<feature type="transmembrane region" description="Helical" evidence="6">
    <location>
        <begin position="413"/>
        <end position="436"/>
    </location>
</feature>